<feature type="binding site" evidence="6">
    <location>
        <position position="134"/>
    </location>
    <ligand>
        <name>S-adenosyl-L-methionine</name>
        <dbReference type="ChEBI" id="CHEBI:59789"/>
    </ligand>
</feature>
<reference evidence="8 9" key="1">
    <citation type="submission" date="2022-01" db="EMBL/GenBank/DDBJ databases">
        <title>Mariniradius saccharolyticus sp. nov., isolated from sediment of a river.</title>
        <authorList>
            <person name="Liu H."/>
        </authorList>
    </citation>
    <scope>NUCLEOTIDE SEQUENCE [LARGE SCALE GENOMIC DNA]</scope>
    <source>
        <strain evidence="8 9">RY-2</strain>
    </source>
</reference>
<keyword evidence="3 6" id="KW-0808">Transferase</keyword>
<keyword evidence="4 6" id="KW-0949">S-adenosyl-L-methionine</keyword>
<dbReference type="Pfam" id="PF01189">
    <property type="entry name" value="Methyltr_RsmB-F"/>
    <property type="match status" value="1"/>
</dbReference>
<dbReference type="InterPro" id="IPR029063">
    <property type="entry name" value="SAM-dependent_MTases_sf"/>
</dbReference>
<dbReference type="Proteomes" id="UP001201449">
    <property type="component" value="Unassembled WGS sequence"/>
</dbReference>
<evidence type="ECO:0000313" key="9">
    <source>
        <dbReference type="Proteomes" id="UP001201449"/>
    </source>
</evidence>
<dbReference type="Gene3D" id="2.30.130.60">
    <property type="match status" value="1"/>
</dbReference>
<dbReference type="PRINTS" id="PR02008">
    <property type="entry name" value="RCMTFAMILY"/>
</dbReference>
<dbReference type="PANTHER" id="PTHR22807">
    <property type="entry name" value="NOP2 YEAST -RELATED NOL1/NOP2/FMU SUN DOMAIN-CONTAINING"/>
    <property type="match status" value="1"/>
</dbReference>
<dbReference type="PROSITE" id="PS51686">
    <property type="entry name" value="SAM_MT_RSMB_NOP"/>
    <property type="match status" value="1"/>
</dbReference>
<evidence type="ECO:0000256" key="3">
    <source>
        <dbReference type="ARBA" id="ARBA00022679"/>
    </source>
</evidence>
<dbReference type="PANTHER" id="PTHR22807:SF30">
    <property type="entry name" value="28S RRNA (CYTOSINE(4447)-C(5))-METHYLTRANSFERASE-RELATED"/>
    <property type="match status" value="1"/>
</dbReference>
<dbReference type="InterPro" id="IPR049560">
    <property type="entry name" value="MeTrfase_RsmB-F_NOP2_cat"/>
</dbReference>
<evidence type="ECO:0000259" key="7">
    <source>
        <dbReference type="PROSITE" id="PS51686"/>
    </source>
</evidence>
<dbReference type="InterPro" id="IPR023267">
    <property type="entry name" value="RCMT"/>
</dbReference>
<dbReference type="InterPro" id="IPR031341">
    <property type="entry name" value="Methyltr_RsmF_N"/>
</dbReference>
<feature type="active site" description="Nucleophile" evidence="6">
    <location>
        <position position="231"/>
    </location>
</feature>
<keyword evidence="9" id="KW-1185">Reference proteome</keyword>
<feature type="binding site" evidence="6">
    <location>
        <begin position="110"/>
        <end position="116"/>
    </location>
    <ligand>
        <name>S-adenosyl-L-methionine</name>
        <dbReference type="ChEBI" id="CHEBI:59789"/>
    </ligand>
</feature>
<dbReference type="InterPro" id="IPR027391">
    <property type="entry name" value="Nol1_Nop2_Fmu_2"/>
</dbReference>
<evidence type="ECO:0000256" key="4">
    <source>
        <dbReference type="ARBA" id="ARBA00022691"/>
    </source>
</evidence>
<sequence>MAAIQVPEAFSQQMKAYFGPETYAVFEKALDADTKTSIRLNPFKPCEAFNNLPSVAWNPEGRVLEKRPIFTLDPLFHAGAYYVQESSSMFLGHILESVSAPKDGIYLDLSAAPGGKATLLGSYLGDEGFLVANEVIKARANILKENIIKWGLGNTMVTQNDPEHFGELHGFFDLVLVDAPCSGEGMFRKDPEARDEWSLDHVQLCALRQERIMDQAAALVKAGGYLVYSTCTFNERENEEIVNYVVSEFAYEPVRIPLQPEWNIVESKIETDEGQFFGYRFFPHLVPGEGLFVTVLKRSEDAEVLEPRRVKDFKHPFLKSVSNAEAAMIQSQVDLPENSVFYKLQESVFWLNSNFRQHFEFLSRYLNIKYVGVELGQLSKSQLIPSHEWAMSFFPKTGFPTFDLDIKQALQFLRREEFSLSGDLPEGWILITYANLPLGWIKNLGNRINNYYPKEWRIRMQGGEDA</sequence>
<dbReference type="RefSeq" id="WP_234860651.1">
    <property type="nucleotide sequence ID" value="NZ_JAKEVZ010000003.1"/>
</dbReference>
<dbReference type="Gene3D" id="3.30.70.1170">
    <property type="entry name" value="Sun protein, domain 3"/>
    <property type="match status" value="1"/>
</dbReference>
<proteinExistence type="inferred from homology"/>
<protein>
    <submittedName>
        <fullName evidence="8">tRNA/rRNA cytosine-C5-methylase</fullName>
    </submittedName>
</protein>
<accession>A0ABS9BTT7</accession>
<comment type="caution">
    <text evidence="8">The sequence shown here is derived from an EMBL/GenBank/DDBJ whole genome shotgun (WGS) entry which is preliminary data.</text>
</comment>
<dbReference type="InterPro" id="IPR001678">
    <property type="entry name" value="MeTrfase_RsmB-F_NOP2_dom"/>
</dbReference>
<feature type="domain" description="SAM-dependent MTase RsmB/NOP-type" evidence="7">
    <location>
        <begin position="1"/>
        <end position="299"/>
    </location>
</feature>
<gene>
    <name evidence="8" type="ORF">L0U89_05710</name>
</gene>
<name>A0ABS9BTT7_9BACT</name>
<dbReference type="Gene3D" id="3.40.50.150">
    <property type="entry name" value="Vaccinia Virus protein VP39"/>
    <property type="match status" value="1"/>
</dbReference>
<evidence type="ECO:0000256" key="6">
    <source>
        <dbReference type="PROSITE-ProRule" id="PRU01023"/>
    </source>
</evidence>
<organism evidence="8 9">
    <name type="scientific">Mariniradius sediminis</name>
    <dbReference type="NCBI Taxonomy" id="2909237"/>
    <lineage>
        <taxon>Bacteria</taxon>
        <taxon>Pseudomonadati</taxon>
        <taxon>Bacteroidota</taxon>
        <taxon>Cytophagia</taxon>
        <taxon>Cytophagales</taxon>
        <taxon>Cyclobacteriaceae</taxon>
        <taxon>Mariniradius</taxon>
    </lineage>
</organism>
<evidence type="ECO:0000256" key="2">
    <source>
        <dbReference type="ARBA" id="ARBA00022603"/>
    </source>
</evidence>
<dbReference type="Pfam" id="PF13636">
    <property type="entry name" value="Methyltranf_PUA"/>
    <property type="match status" value="1"/>
</dbReference>
<dbReference type="EMBL" id="JAKEVZ010000003">
    <property type="protein sequence ID" value="MCF1750561.1"/>
    <property type="molecule type" value="Genomic_DNA"/>
</dbReference>
<keyword evidence="5 6" id="KW-0694">RNA-binding</keyword>
<feature type="binding site" evidence="6">
    <location>
        <position position="161"/>
    </location>
    <ligand>
        <name>S-adenosyl-L-methionine</name>
        <dbReference type="ChEBI" id="CHEBI:59789"/>
    </ligand>
</feature>
<keyword evidence="2 6" id="KW-0489">Methyltransferase</keyword>
<evidence type="ECO:0000256" key="1">
    <source>
        <dbReference type="ARBA" id="ARBA00022490"/>
    </source>
</evidence>
<dbReference type="Pfam" id="PF17125">
    <property type="entry name" value="Methyltr_RsmF_N"/>
    <property type="match status" value="1"/>
</dbReference>
<evidence type="ECO:0000313" key="8">
    <source>
        <dbReference type="EMBL" id="MCF1750561.1"/>
    </source>
</evidence>
<comment type="similarity">
    <text evidence="6">Belongs to the class I-like SAM-binding methyltransferase superfamily. RsmB/NOP family.</text>
</comment>
<evidence type="ECO:0000256" key="5">
    <source>
        <dbReference type="ARBA" id="ARBA00022884"/>
    </source>
</evidence>
<dbReference type="SUPFAM" id="SSF53335">
    <property type="entry name" value="S-adenosyl-L-methionine-dependent methyltransferases"/>
    <property type="match status" value="1"/>
</dbReference>
<feature type="binding site" evidence="6">
    <location>
        <position position="178"/>
    </location>
    <ligand>
        <name>S-adenosyl-L-methionine</name>
        <dbReference type="ChEBI" id="CHEBI:59789"/>
    </ligand>
</feature>
<keyword evidence="1" id="KW-0963">Cytoplasm</keyword>